<dbReference type="AlphaFoldDB" id="A0A382JKM3"/>
<dbReference type="SUPFAM" id="SSF53335">
    <property type="entry name" value="S-adenosyl-L-methionine-dependent methyltransferases"/>
    <property type="match status" value="1"/>
</dbReference>
<name>A0A382JKM3_9ZZZZ</name>
<organism evidence="1">
    <name type="scientific">marine metagenome</name>
    <dbReference type="NCBI Taxonomy" id="408172"/>
    <lineage>
        <taxon>unclassified sequences</taxon>
        <taxon>metagenomes</taxon>
        <taxon>ecological metagenomes</taxon>
    </lineage>
</organism>
<protein>
    <recommendedName>
        <fullName evidence="2">Methyltransferase type 11 domain-containing protein</fullName>
    </recommendedName>
</protein>
<accession>A0A382JKM3</accession>
<dbReference type="EMBL" id="UINC01074748">
    <property type="protein sequence ID" value="SVC12249.1"/>
    <property type="molecule type" value="Genomic_DNA"/>
</dbReference>
<proteinExistence type="predicted"/>
<dbReference type="InterPro" id="IPR029063">
    <property type="entry name" value="SAM-dependent_MTases_sf"/>
</dbReference>
<evidence type="ECO:0000313" key="1">
    <source>
        <dbReference type="EMBL" id="SVC12249.1"/>
    </source>
</evidence>
<reference evidence="1" key="1">
    <citation type="submission" date="2018-05" db="EMBL/GenBank/DDBJ databases">
        <authorList>
            <person name="Lanie J.A."/>
            <person name="Ng W.-L."/>
            <person name="Kazmierczak K.M."/>
            <person name="Andrzejewski T.M."/>
            <person name="Davidsen T.M."/>
            <person name="Wayne K.J."/>
            <person name="Tettelin H."/>
            <person name="Glass J.I."/>
            <person name="Rusch D."/>
            <person name="Podicherti R."/>
            <person name="Tsui H.-C.T."/>
            <person name="Winkler M.E."/>
        </authorList>
    </citation>
    <scope>NUCLEOTIDE SEQUENCE</scope>
</reference>
<dbReference type="Gene3D" id="3.40.50.150">
    <property type="entry name" value="Vaccinia Virus protein VP39"/>
    <property type="match status" value="1"/>
</dbReference>
<evidence type="ECO:0008006" key="2">
    <source>
        <dbReference type="Google" id="ProtNLM"/>
    </source>
</evidence>
<sequence>MRINKKITKDLTNFIQTQYGISVADFEHKFPELFKSFLKLQYWLDEVVLERYFSDALAKDGGTDGTYFDGWKQKLKWNTRRTGQQLLDKINDIQDLTPDVPLKILDVGCGENEWKGHLGARVTGIDPYHSKADFRIGIVEYAANRTADHDIILALGSINFGDKKVIEQQISNIVNLTKPGGKIFWRCNPGITHDNPHAQWIDFFPWSEEYINDIAKRVKCTVNEISWDHPEDDTPPEWGNRLYSEWTRNLGFN</sequence>
<dbReference type="CDD" id="cd02440">
    <property type="entry name" value="AdoMet_MTases"/>
    <property type="match status" value="1"/>
</dbReference>
<gene>
    <name evidence="1" type="ORF">METZ01_LOCUS265103</name>
</gene>